<reference evidence="1" key="1">
    <citation type="journal article" date="2015" name="Nature">
        <title>Complex archaea that bridge the gap between prokaryotes and eukaryotes.</title>
        <authorList>
            <person name="Spang A."/>
            <person name="Saw J.H."/>
            <person name="Jorgensen S.L."/>
            <person name="Zaremba-Niedzwiedzka K."/>
            <person name="Martijn J."/>
            <person name="Lind A.E."/>
            <person name="van Eijk R."/>
            <person name="Schleper C."/>
            <person name="Guy L."/>
            <person name="Ettema T.J."/>
        </authorList>
    </citation>
    <scope>NUCLEOTIDE SEQUENCE</scope>
</reference>
<dbReference type="AlphaFoldDB" id="A0A0F9M5B5"/>
<organism evidence="1">
    <name type="scientific">marine sediment metagenome</name>
    <dbReference type="NCBI Taxonomy" id="412755"/>
    <lineage>
        <taxon>unclassified sequences</taxon>
        <taxon>metagenomes</taxon>
        <taxon>ecological metagenomes</taxon>
    </lineage>
</organism>
<protein>
    <submittedName>
        <fullName evidence="1">Uncharacterized protein</fullName>
    </submittedName>
</protein>
<dbReference type="EMBL" id="LAZR01005127">
    <property type="protein sequence ID" value="KKN02630.1"/>
    <property type="molecule type" value="Genomic_DNA"/>
</dbReference>
<evidence type="ECO:0000313" key="1">
    <source>
        <dbReference type="EMBL" id="KKN02630.1"/>
    </source>
</evidence>
<name>A0A0F9M5B5_9ZZZZ</name>
<comment type="caution">
    <text evidence="1">The sequence shown here is derived from an EMBL/GenBank/DDBJ whole genome shotgun (WGS) entry which is preliminary data.</text>
</comment>
<sequence length="74" mass="8933">MKFLNKKFRYFTIEESTHEENQFNIYDKKDEVIAVIEKVKKQFVLIPNNLDGKDVLWWKDCLLDVISILNELNK</sequence>
<proteinExistence type="predicted"/>
<gene>
    <name evidence="1" type="ORF">LCGC14_1115800</name>
</gene>
<accession>A0A0F9M5B5</accession>